<feature type="region of interest" description="Disordered" evidence="1">
    <location>
        <begin position="66"/>
        <end position="102"/>
    </location>
</feature>
<comment type="caution">
    <text evidence="2">The sequence shown here is derived from an EMBL/GenBank/DDBJ whole genome shotgun (WGS) entry which is preliminary data.</text>
</comment>
<sequence>MPCSTTPTSSPPTALVPLHPRAPSSLRASKSRTDDIHRSHQREQHAPRERDENLRAWVGVRFGRVSGSAGEGITSETVSEGLGGVKEENGYCYKGSPDPFWD</sequence>
<feature type="compositionally biased region" description="Basic and acidic residues" evidence="1">
    <location>
        <begin position="31"/>
        <end position="52"/>
    </location>
</feature>
<feature type="region of interest" description="Disordered" evidence="1">
    <location>
        <begin position="1"/>
        <end position="52"/>
    </location>
</feature>
<dbReference type="AlphaFoldDB" id="A0A8H5F7R5"/>
<organism evidence="2 3">
    <name type="scientific">Psilocybe cf. subviscida</name>
    <dbReference type="NCBI Taxonomy" id="2480587"/>
    <lineage>
        <taxon>Eukaryota</taxon>
        <taxon>Fungi</taxon>
        <taxon>Dikarya</taxon>
        <taxon>Basidiomycota</taxon>
        <taxon>Agaricomycotina</taxon>
        <taxon>Agaricomycetes</taxon>
        <taxon>Agaricomycetidae</taxon>
        <taxon>Agaricales</taxon>
        <taxon>Agaricineae</taxon>
        <taxon>Strophariaceae</taxon>
        <taxon>Psilocybe</taxon>
    </lineage>
</organism>
<dbReference type="EMBL" id="JAACJJ010000014">
    <property type="protein sequence ID" value="KAF5326831.1"/>
    <property type="molecule type" value="Genomic_DNA"/>
</dbReference>
<proteinExistence type="predicted"/>
<name>A0A8H5F7R5_9AGAR</name>
<gene>
    <name evidence="2" type="ORF">D9619_004184</name>
</gene>
<dbReference type="Proteomes" id="UP000567179">
    <property type="component" value="Unassembled WGS sequence"/>
</dbReference>
<evidence type="ECO:0000256" key="1">
    <source>
        <dbReference type="SAM" id="MobiDB-lite"/>
    </source>
</evidence>
<feature type="compositionally biased region" description="Low complexity" evidence="1">
    <location>
        <begin position="1"/>
        <end position="13"/>
    </location>
</feature>
<accession>A0A8H5F7R5</accession>
<evidence type="ECO:0000313" key="2">
    <source>
        <dbReference type="EMBL" id="KAF5326831.1"/>
    </source>
</evidence>
<protein>
    <submittedName>
        <fullName evidence="2">Uncharacterized protein</fullName>
    </submittedName>
</protein>
<keyword evidence="3" id="KW-1185">Reference proteome</keyword>
<evidence type="ECO:0000313" key="3">
    <source>
        <dbReference type="Proteomes" id="UP000567179"/>
    </source>
</evidence>
<reference evidence="2 3" key="1">
    <citation type="journal article" date="2020" name="ISME J.">
        <title>Uncovering the hidden diversity of litter-decomposition mechanisms in mushroom-forming fungi.</title>
        <authorList>
            <person name="Floudas D."/>
            <person name="Bentzer J."/>
            <person name="Ahren D."/>
            <person name="Johansson T."/>
            <person name="Persson P."/>
            <person name="Tunlid A."/>
        </authorList>
    </citation>
    <scope>NUCLEOTIDE SEQUENCE [LARGE SCALE GENOMIC DNA]</scope>
    <source>
        <strain evidence="2 3">CBS 101986</strain>
    </source>
</reference>